<feature type="signal peptide" evidence="1">
    <location>
        <begin position="1"/>
        <end position="20"/>
    </location>
</feature>
<accession>A0A378TU93</accession>
<evidence type="ECO:0000313" key="3">
    <source>
        <dbReference type="Proteomes" id="UP000254927"/>
    </source>
</evidence>
<feature type="chain" id="PRO_5017086460" description="Lipoprotein" evidence="1">
    <location>
        <begin position="21"/>
        <end position="172"/>
    </location>
</feature>
<proteinExistence type="predicted"/>
<dbReference type="RefSeq" id="WP_074898072.1">
    <property type="nucleotide sequence ID" value="NZ_CP031252.1"/>
</dbReference>
<reference evidence="2 3" key="1">
    <citation type="submission" date="2018-06" db="EMBL/GenBank/DDBJ databases">
        <authorList>
            <consortium name="Pathogen Informatics"/>
            <person name="Doyle S."/>
        </authorList>
    </citation>
    <scope>NUCLEOTIDE SEQUENCE [LARGE SCALE GENOMIC DNA]</scope>
    <source>
        <strain evidence="2 3">NCTC10660</strain>
    </source>
</reference>
<keyword evidence="1" id="KW-0732">Signal</keyword>
<name>A0A378TU93_NEIEL</name>
<organism evidence="2 3">
    <name type="scientific">Neisseria elongata</name>
    <dbReference type="NCBI Taxonomy" id="495"/>
    <lineage>
        <taxon>Bacteria</taxon>
        <taxon>Pseudomonadati</taxon>
        <taxon>Pseudomonadota</taxon>
        <taxon>Betaproteobacteria</taxon>
        <taxon>Neisseriales</taxon>
        <taxon>Neisseriaceae</taxon>
        <taxon>Neisseria</taxon>
    </lineage>
</organism>
<evidence type="ECO:0000256" key="1">
    <source>
        <dbReference type="SAM" id="SignalP"/>
    </source>
</evidence>
<dbReference type="Proteomes" id="UP000254927">
    <property type="component" value="Unassembled WGS sequence"/>
</dbReference>
<gene>
    <name evidence="2" type="ORF">NCTC10660_00028</name>
</gene>
<protein>
    <recommendedName>
        <fullName evidence="4">Lipoprotein</fullName>
    </recommendedName>
</protein>
<dbReference type="GeneID" id="93351048"/>
<evidence type="ECO:0000313" key="2">
    <source>
        <dbReference type="EMBL" id="STZ66579.1"/>
    </source>
</evidence>
<evidence type="ECO:0008006" key="4">
    <source>
        <dbReference type="Google" id="ProtNLM"/>
    </source>
</evidence>
<dbReference type="AlphaFoldDB" id="A0A378TU93"/>
<dbReference type="EMBL" id="UGQW01000001">
    <property type="protein sequence ID" value="STZ66579.1"/>
    <property type="molecule type" value="Genomic_DNA"/>
</dbReference>
<sequence>MDLKKVCCLCAMLAVSPVFAKGGAAWQNDPVVAMLQDGGSLGKAQAIDPHPLFAADGDKNSIYPDTLRLDDKAKHIYTIVGEIKYGSKDTSGMRHKKASYARFLTVVHCGKYRFEEASAATTVMFDAKNRVLSVDGPYPREEYSQEALAESDELNRDLPLAKAVCALVDRKK</sequence>